<proteinExistence type="predicted"/>
<gene>
    <name evidence="1" type="ORF">AMTR_s00043p00233020</name>
</gene>
<accession>W1PY14</accession>
<dbReference type="HOGENOM" id="CLU_2852649_0_0_1"/>
<evidence type="ECO:0000313" key="1">
    <source>
        <dbReference type="EMBL" id="ERN12806.1"/>
    </source>
</evidence>
<organism evidence="1 2">
    <name type="scientific">Amborella trichopoda</name>
    <dbReference type="NCBI Taxonomy" id="13333"/>
    <lineage>
        <taxon>Eukaryota</taxon>
        <taxon>Viridiplantae</taxon>
        <taxon>Streptophyta</taxon>
        <taxon>Embryophyta</taxon>
        <taxon>Tracheophyta</taxon>
        <taxon>Spermatophyta</taxon>
        <taxon>Magnoliopsida</taxon>
        <taxon>Amborellales</taxon>
        <taxon>Amborellaceae</taxon>
        <taxon>Amborella</taxon>
    </lineage>
</organism>
<reference evidence="2" key="1">
    <citation type="journal article" date="2013" name="Science">
        <title>The Amborella genome and the evolution of flowering plants.</title>
        <authorList>
            <consortium name="Amborella Genome Project"/>
        </authorList>
    </citation>
    <scope>NUCLEOTIDE SEQUENCE [LARGE SCALE GENOMIC DNA]</scope>
</reference>
<name>W1PY14_AMBTC</name>
<protein>
    <submittedName>
        <fullName evidence="1">Uncharacterized protein</fullName>
    </submittedName>
</protein>
<dbReference type="AlphaFoldDB" id="W1PY14"/>
<sequence>MQSSQDCDKNSFAKTTCSMCFEDSSPSQRISYASQHAAMSFTTSGSGELDHVKAEVSSVFSVVFH</sequence>
<dbReference type="EMBL" id="KI392605">
    <property type="protein sequence ID" value="ERN12806.1"/>
    <property type="molecule type" value="Genomic_DNA"/>
</dbReference>
<dbReference type="Gramene" id="ERN12806">
    <property type="protein sequence ID" value="ERN12806"/>
    <property type="gene ID" value="AMTR_s00043p00233020"/>
</dbReference>
<dbReference type="Proteomes" id="UP000017836">
    <property type="component" value="Unassembled WGS sequence"/>
</dbReference>
<evidence type="ECO:0000313" key="2">
    <source>
        <dbReference type="Proteomes" id="UP000017836"/>
    </source>
</evidence>
<keyword evidence="2" id="KW-1185">Reference proteome</keyword>